<dbReference type="InterPro" id="IPR010920">
    <property type="entry name" value="LSM_dom_sf"/>
</dbReference>
<dbReference type="InterPro" id="IPR034105">
    <property type="entry name" value="Lsm3"/>
</dbReference>
<evidence type="ECO:0000256" key="9">
    <source>
        <dbReference type="ARBA" id="ARBA00067975"/>
    </source>
</evidence>
<dbReference type="PANTHER" id="PTHR10286">
    <property type="entry name" value="INORGANIC PYROPHOSPHATASE"/>
    <property type="match status" value="1"/>
</dbReference>
<proteinExistence type="inferred from homology"/>
<dbReference type="InterPro" id="IPR001163">
    <property type="entry name" value="Sm_dom_euk/arc"/>
</dbReference>
<dbReference type="Pfam" id="PF00719">
    <property type="entry name" value="Pyrophosphatase"/>
    <property type="match status" value="1"/>
</dbReference>
<protein>
    <recommendedName>
        <fullName evidence="9">Soluble inorganic pyrophosphatase</fullName>
        <ecNumber evidence="3">3.6.1.1</ecNumber>
    </recommendedName>
    <alternativeName>
        <fullName evidence="7">Pyrophosphate phospho-hydrolase</fullName>
    </alternativeName>
</protein>
<dbReference type="AlphaFoldDB" id="A0A9E7JD19"/>
<comment type="catalytic activity">
    <reaction evidence="8">
        <text>diphosphate + H2O = 2 phosphate + H(+)</text>
        <dbReference type="Rhea" id="RHEA:24576"/>
        <dbReference type="ChEBI" id="CHEBI:15377"/>
        <dbReference type="ChEBI" id="CHEBI:15378"/>
        <dbReference type="ChEBI" id="CHEBI:33019"/>
        <dbReference type="ChEBI" id="CHEBI:43474"/>
        <dbReference type="EC" id="3.6.1.1"/>
    </reaction>
</comment>
<dbReference type="SUPFAM" id="SSF50324">
    <property type="entry name" value="Inorganic pyrophosphatase"/>
    <property type="match status" value="1"/>
</dbReference>
<sequence length="306" mass="34810">MASEEEGAVKEPLDLIRLSLDERIYVKFRSDRELRVKLHAYDQHLNMILGDVEEIITTVEIDDETYEEIVRLALPGLCDLDLGLVGPAVKPNINMSEENEAAMADNRPAPQLNERILSSLSRRSVAAHPWHDLEIGPGAPAVFNVVVEITKGSKVKYELDKKTGLIKVDRVLYSSVVYPHNYGFIPRTLCEDNDPIDVLVLMQEPVLPGCFLRARAIGLMPMIDQGEKDDKIIAVCADDPEYRHFNDLNELSPHRLAEIRRFFEDYKKNENKEVAVNEFLPASTAREAIQHSMDLYAQYILQSLRR</sequence>
<evidence type="ECO:0000256" key="7">
    <source>
        <dbReference type="ARBA" id="ARBA00032535"/>
    </source>
</evidence>
<evidence type="ECO:0000256" key="6">
    <source>
        <dbReference type="ARBA" id="ARBA00022842"/>
    </source>
</evidence>
<dbReference type="GO" id="GO:0006796">
    <property type="term" value="P:phosphate-containing compound metabolic process"/>
    <property type="evidence" value="ECO:0007669"/>
    <property type="project" value="InterPro"/>
</dbReference>
<dbReference type="GO" id="GO:0000398">
    <property type="term" value="P:mRNA splicing, via spliceosome"/>
    <property type="evidence" value="ECO:0007669"/>
    <property type="project" value="InterPro"/>
</dbReference>
<evidence type="ECO:0000313" key="11">
    <source>
        <dbReference type="EMBL" id="URD76471.1"/>
    </source>
</evidence>
<feature type="domain" description="Sm" evidence="10">
    <location>
        <begin position="14"/>
        <end position="74"/>
    </location>
</feature>
<dbReference type="GO" id="GO:0005737">
    <property type="term" value="C:cytoplasm"/>
    <property type="evidence" value="ECO:0007669"/>
    <property type="project" value="InterPro"/>
</dbReference>
<evidence type="ECO:0000256" key="2">
    <source>
        <dbReference type="ARBA" id="ARBA00006220"/>
    </source>
</evidence>
<reference evidence="11" key="1">
    <citation type="submission" date="2022-05" db="EMBL/GenBank/DDBJ databases">
        <title>The Musa troglodytarum L. genome provides insights into the mechanism of non-climacteric behaviour and enrichment of carotenoids.</title>
        <authorList>
            <person name="Wang J."/>
        </authorList>
    </citation>
    <scope>NUCLEOTIDE SEQUENCE</scope>
    <source>
        <tissue evidence="11">Leaf</tissue>
    </source>
</reference>
<dbReference type="CDD" id="cd01730">
    <property type="entry name" value="LSm3"/>
    <property type="match status" value="1"/>
</dbReference>
<comment type="cofactor">
    <cofactor evidence="1">
        <name>Mg(2+)</name>
        <dbReference type="ChEBI" id="CHEBI:18420"/>
    </cofactor>
</comment>
<accession>A0A9E7JD19</accession>
<evidence type="ECO:0000256" key="5">
    <source>
        <dbReference type="ARBA" id="ARBA00022801"/>
    </source>
</evidence>
<dbReference type="Proteomes" id="UP001055439">
    <property type="component" value="Chromosome 1"/>
</dbReference>
<comment type="similarity">
    <text evidence="2">Belongs to the PPase family.</text>
</comment>
<evidence type="ECO:0000256" key="8">
    <source>
        <dbReference type="ARBA" id="ARBA00047820"/>
    </source>
</evidence>
<keyword evidence="4" id="KW-0479">Metal-binding</keyword>
<dbReference type="FunFam" id="3.90.80.10:FF:000002">
    <property type="entry name" value="Soluble inorganic pyrophosphatase 4"/>
    <property type="match status" value="1"/>
</dbReference>
<dbReference type="InterPro" id="IPR036649">
    <property type="entry name" value="Pyrophosphatase_sf"/>
</dbReference>
<dbReference type="SUPFAM" id="SSF50182">
    <property type="entry name" value="Sm-like ribonucleoproteins"/>
    <property type="match status" value="1"/>
</dbReference>
<keyword evidence="6" id="KW-0460">Magnesium</keyword>
<dbReference type="InterPro" id="IPR008162">
    <property type="entry name" value="Pyrophosphatase"/>
</dbReference>
<dbReference type="CDD" id="cd00412">
    <property type="entry name" value="pyrophosphatase"/>
    <property type="match status" value="1"/>
</dbReference>
<dbReference type="OrthoDB" id="1608002at2759"/>
<dbReference type="PROSITE" id="PS00387">
    <property type="entry name" value="PPASE"/>
    <property type="match status" value="1"/>
</dbReference>
<dbReference type="GO" id="GO:0004427">
    <property type="term" value="F:inorganic diphosphate phosphatase activity"/>
    <property type="evidence" value="ECO:0007669"/>
    <property type="project" value="UniProtKB-EC"/>
</dbReference>
<name>A0A9E7JD19_9LILI</name>
<dbReference type="GO" id="GO:0003723">
    <property type="term" value="F:RNA binding"/>
    <property type="evidence" value="ECO:0007669"/>
    <property type="project" value="InterPro"/>
</dbReference>
<evidence type="ECO:0000256" key="3">
    <source>
        <dbReference type="ARBA" id="ARBA00012146"/>
    </source>
</evidence>
<evidence type="ECO:0000256" key="4">
    <source>
        <dbReference type="ARBA" id="ARBA00022723"/>
    </source>
</evidence>
<keyword evidence="5" id="KW-0378">Hydrolase</keyword>
<dbReference type="Gene3D" id="2.30.30.100">
    <property type="match status" value="1"/>
</dbReference>
<dbReference type="EC" id="3.6.1.1" evidence="3"/>
<dbReference type="SMART" id="SM00651">
    <property type="entry name" value="Sm"/>
    <property type="match status" value="1"/>
</dbReference>
<gene>
    <name evidence="11" type="ORF">MUK42_10096</name>
</gene>
<dbReference type="Gene3D" id="3.90.80.10">
    <property type="entry name" value="Inorganic pyrophosphatase"/>
    <property type="match status" value="1"/>
</dbReference>
<evidence type="ECO:0000256" key="1">
    <source>
        <dbReference type="ARBA" id="ARBA00001946"/>
    </source>
</evidence>
<dbReference type="Pfam" id="PF01423">
    <property type="entry name" value="LSM"/>
    <property type="match status" value="1"/>
</dbReference>
<dbReference type="HAMAP" id="MF_00209">
    <property type="entry name" value="Inorganic_PPase"/>
    <property type="match status" value="1"/>
</dbReference>
<evidence type="ECO:0000259" key="10">
    <source>
        <dbReference type="SMART" id="SM00651"/>
    </source>
</evidence>
<organism evidence="11 12">
    <name type="scientific">Musa troglodytarum</name>
    <name type="common">fe'i banana</name>
    <dbReference type="NCBI Taxonomy" id="320322"/>
    <lineage>
        <taxon>Eukaryota</taxon>
        <taxon>Viridiplantae</taxon>
        <taxon>Streptophyta</taxon>
        <taxon>Embryophyta</taxon>
        <taxon>Tracheophyta</taxon>
        <taxon>Spermatophyta</taxon>
        <taxon>Magnoliopsida</taxon>
        <taxon>Liliopsida</taxon>
        <taxon>Zingiberales</taxon>
        <taxon>Musaceae</taxon>
        <taxon>Musa</taxon>
    </lineage>
</organism>
<evidence type="ECO:0000313" key="12">
    <source>
        <dbReference type="Proteomes" id="UP001055439"/>
    </source>
</evidence>
<keyword evidence="12" id="KW-1185">Reference proteome</keyword>
<dbReference type="GO" id="GO:0000287">
    <property type="term" value="F:magnesium ion binding"/>
    <property type="evidence" value="ECO:0007669"/>
    <property type="project" value="InterPro"/>
</dbReference>
<dbReference type="EMBL" id="CP097502">
    <property type="protein sequence ID" value="URD76471.1"/>
    <property type="molecule type" value="Genomic_DNA"/>
</dbReference>